<feature type="binding site" evidence="4">
    <location>
        <position position="140"/>
    </location>
    <ligand>
        <name>S-adenosyl-L-methionine</name>
        <dbReference type="ChEBI" id="CHEBI:59789"/>
    </ligand>
</feature>
<evidence type="ECO:0000256" key="1">
    <source>
        <dbReference type="ARBA" id="ARBA00022603"/>
    </source>
</evidence>
<feature type="binding site" evidence="4">
    <location>
        <begin position="262"/>
        <end position="265"/>
    </location>
    <ligand>
        <name>substrate</name>
    </ligand>
</feature>
<feature type="region of interest" description="Disordered" evidence="5">
    <location>
        <begin position="1"/>
        <end position="70"/>
    </location>
</feature>
<feature type="binding site" evidence="4">
    <location>
        <position position="115"/>
    </location>
    <ligand>
        <name>S-adenosyl-L-methionine</name>
        <dbReference type="ChEBI" id="CHEBI:59789"/>
    </ligand>
</feature>
<gene>
    <name evidence="4 6" type="primary">trmB</name>
    <name evidence="6" type="ORF">LEUCIP111803_01453</name>
</gene>
<dbReference type="PANTHER" id="PTHR23417">
    <property type="entry name" value="3-DEOXY-D-MANNO-OCTULOSONIC-ACID TRANSFERASE/TRNA GUANINE-N 7 - -METHYLTRANSFERASE"/>
    <property type="match status" value="1"/>
</dbReference>
<dbReference type="GO" id="GO:0043527">
    <property type="term" value="C:tRNA methyltransferase complex"/>
    <property type="evidence" value="ECO:0007669"/>
    <property type="project" value="TreeGrafter"/>
</dbReference>
<accession>A0A916NH14</accession>
<evidence type="ECO:0000256" key="2">
    <source>
        <dbReference type="ARBA" id="ARBA00022679"/>
    </source>
</evidence>
<protein>
    <recommendedName>
        <fullName evidence="4">tRNA (guanine-N(7)-)-methyltransferase</fullName>
        <ecNumber evidence="4">2.1.1.33</ecNumber>
    </recommendedName>
    <alternativeName>
        <fullName evidence="4">tRNA (guanine(46)-N(7))-methyltransferase</fullName>
    </alternativeName>
    <alternativeName>
        <fullName evidence="4">tRNA(m7G46)-methyltransferase</fullName>
    </alternativeName>
</protein>
<dbReference type="NCBIfam" id="TIGR00091">
    <property type="entry name" value="tRNA (guanosine(46)-N7)-methyltransferase TrmB"/>
    <property type="match status" value="1"/>
</dbReference>
<name>A0A916NH14_9MICO</name>
<comment type="caution">
    <text evidence="6">The sequence shown here is derived from an EMBL/GenBank/DDBJ whole genome shotgun (WGS) entry which is preliminary data.</text>
</comment>
<dbReference type="InterPro" id="IPR055361">
    <property type="entry name" value="tRNA_methyltr_TrmB_bact"/>
</dbReference>
<evidence type="ECO:0000256" key="3">
    <source>
        <dbReference type="ARBA" id="ARBA00022691"/>
    </source>
</evidence>
<dbReference type="GO" id="GO:0008176">
    <property type="term" value="F:tRNA (guanine(46)-N7)-methyltransferase activity"/>
    <property type="evidence" value="ECO:0007669"/>
    <property type="project" value="UniProtKB-UniRule"/>
</dbReference>
<evidence type="ECO:0000313" key="6">
    <source>
        <dbReference type="EMBL" id="CAG7611556.1"/>
    </source>
</evidence>
<evidence type="ECO:0000256" key="4">
    <source>
        <dbReference type="HAMAP-Rule" id="MF_01057"/>
    </source>
</evidence>
<dbReference type="CDD" id="cd02440">
    <property type="entry name" value="AdoMet_MTases"/>
    <property type="match status" value="1"/>
</dbReference>
<comment type="function">
    <text evidence="4">Catalyzes the formation of N(7)-methylguanine at position 46 (m7G46) in tRNA.</text>
</comment>
<dbReference type="PROSITE" id="PS51625">
    <property type="entry name" value="SAM_MT_TRMB"/>
    <property type="match status" value="1"/>
</dbReference>
<proteinExistence type="inferred from homology"/>
<feature type="compositionally biased region" description="Basic and acidic residues" evidence="5">
    <location>
        <begin position="47"/>
        <end position="56"/>
    </location>
</feature>
<comment type="pathway">
    <text evidence="4">tRNA modification; N(7)-methylguanine-tRNA biosynthesis.</text>
</comment>
<evidence type="ECO:0000313" key="7">
    <source>
        <dbReference type="Proteomes" id="UP000693892"/>
    </source>
</evidence>
<keyword evidence="2 4" id="KW-0808">Transferase</keyword>
<feature type="binding site" evidence="4">
    <location>
        <position position="190"/>
    </location>
    <ligand>
        <name>S-adenosyl-L-methionine</name>
        <dbReference type="ChEBI" id="CHEBI:59789"/>
    </ligand>
</feature>
<dbReference type="Proteomes" id="UP000693892">
    <property type="component" value="Unassembled WGS sequence"/>
</dbReference>
<dbReference type="EC" id="2.1.1.33" evidence="4"/>
<feature type="binding site" evidence="4">
    <location>
        <position position="194"/>
    </location>
    <ligand>
        <name>substrate</name>
    </ligand>
</feature>
<comment type="catalytic activity">
    <reaction evidence="4">
        <text>guanosine(46) in tRNA + S-adenosyl-L-methionine = N(7)-methylguanosine(46) in tRNA + S-adenosyl-L-homocysteine</text>
        <dbReference type="Rhea" id="RHEA:42708"/>
        <dbReference type="Rhea" id="RHEA-COMP:10188"/>
        <dbReference type="Rhea" id="RHEA-COMP:10189"/>
        <dbReference type="ChEBI" id="CHEBI:57856"/>
        <dbReference type="ChEBI" id="CHEBI:59789"/>
        <dbReference type="ChEBI" id="CHEBI:74269"/>
        <dbReference type="ChEBI" id="CHEBI:74480"/>
        <dbReference type="EC" id="2.1.1.33"/>
    </reaction>
</comment>
<organism evidence="6 7">
    <name type="scientific">Leucobacter soli</name>
    <dbReference type="NCBI Taxonomy" id="2812850"/>
    <lineage>
        <taxon>Bacteria</taxon>
        <taxon>Bacillati</taxon>
        <taxon>Actinomycetota</taxon>
        <taxon>Actinomycetes</taxon>
        <taxon>Micrococcales</taxon>
        <taxon>Microbacteriaceae</taxon>
        <taxon>Leucobacter</taxon>
    </lineage>
</organism>
<dbReference type="PANTHER" id="PTHR23417:SF14">
    <property type="entry name" value="PENTACOTRIPEPTIDE-REPEAT REGION OF PRORP DOMAIN-CONTAINING PROTEIN"/>
    <property type="match status" value="1"/>
</dbReference>
<keyword evidence="7" id="KW-1185">Reference proteome</keyword>
<sequence length="283" mass="32227">MTRTDRTDPSNRTDPTEPAEPSRSEQRDQQDPRDQPDQRQTLPYKSFDPRTFRDKPVSFVRRSGRMTPSQERAWEDLGPRYLHELPRGHAATSVADHASLEPAEVFGRVAPLVVEVGSGQGHAIVHAASELRDWDFIAVEVFRAGLARTMIRAEWADLANLRLVEANAPEVLERALPEHSVDEIWVFFPDPWAKERHKKRRLVSPDFARIAARALKPGGLLRLATDWEDYAEHMRETMDAAPGFARDFAGEWAPRFEGRVLTAFEQKGIDKGRVIRDLAYRSA</sequence>
<dbReference type="AlphaFoldDB" id="A0A916NH14"/>
<keyword evidence="1 4" id="KW-0489">Methyltransferase</keyword>
<comment type="similarity">
    <text evidence="4">Belongs to the class I-like SAM-binding methyltransferase superfamily. TrmB family.</text>
</comment>
<dbReference type="EMBL" id="CAJVAP010000014">
    <property type="protein sequence ID" value="CAG7611556.1"/>
    <property type="molecule type" value="Genomic_DNA"/>
</dbReference>
<dbReference type="InterPro" id="IPR003358">
    <property type="entry name" value="tRNA_(Gua-N-7)_MeTrfase_Trmb"/>
</dbReference>
<feature type="binding site" evidence="4">
    <location>
        <position position="226"/>
    </location>
    <ligand>
        <name>substrate</name>
    </ligand>
</feature>
<keyword evidence="4" id="KW-0819">tRNA processing</keyword>
<keyword evidence="3 4" id="KW-0949">S-adenosyl-L-methionine</keyword>
<evidence type="ECO:0000256" key="5">
    <source>
        <dbReference type="SAM" id="MobiDB-lite"/>
    </source>
</evidence>
<dbReference type="HAMAP" id="MF_01057">
    <property type="entry name" value="tRNA_methyltr_TrmB"/>
    <property type="match status" value="1"/>
</dbReference>
<feature type="compositionally biased region" description="Basic and acidic residues" evidence="5">
    <location>
        <begin position="1"/>
        <end position="37"/>
    </location>
</feature>
<comment type="caution">
    <text evidence="4">Lacks conserved residue(s) required for the propagation of feature annotation.</text>
</comment>
<dbReference type="Pfam" id="PF02390">
    <property type="entry name" value="Methyltransf_4"/>
    <property type="match status" value="1"/>
</dbReference>
<feature type="binding site" evidence="4">
    <location>
        <position position="167"/>
    </location>
    <ligand>
        <name>S-adenosyl-L-methionine</name>
        <dbReference type="ChEBI" id="CHEBI:59789"/>
    </ligand>
</feature>
<reference evidence="6" key="1">
    <citation type="submission" date="2021-06" db="EMBL/GenBank/DDBJ databases">
        <authorList>
            <person name="Criscuolo A."/>
        </authorList>
    </citation>
    <scope>NUCLEOTIDE SEQUENCE</scope>
    <source>
        <strain evidence="6">CIP111803</strain>
    </source>
</reference>